<dbReference type="PANTHER" id="PTHR35936:SF17">
    <property type="entry name" value="ARGININE-BINDING EXTRACELLULAR PROTEIN ARTP"/>
    <property type="match status" value="1"/>
</dbReference>
<evidence type="ECO:0000259" key="6">
    <source>
        <dbReference type="SMART" id="SM00062"/>
    </source>
</evidence>
<comment type="similarity">
    <text evidence="2 4">Belongs to the bacterial solute-binding protein 3 family.</text>
</comment>
<dbReference type="RefSeq" id="WP_163989036.1">
    <property type="nucleotide sequence ID" value="NZ_WUEY01000010.1"/>
</dbReference>
<reference evidence="7 8" key="1">
    <citation type="submission" date="2019-12" db="EMBL/GenBank/DDBJ databases">
        <title>Rhizobium genotypes associated with high levels of biological nitrogen fixation by grain legumes in a temperate-maritime cropping system.</title>
        <authorList>
            <person name="Maluk M."/>
            <person name="Francesc Ferrando Molina F."/>
            <person name="Lopez Del Egido L."/>
            <person name="Lafos M."/>
            <person name="Langarica-Fuentes A."/>
            <person name="Gebre Yohannes G."/>
            <person name="Young M.W."/>
            <person name="Martin P."/>
            <person name="Gantlett R."/>
            <person name="Kenicer G."/>
            <person name="Hawes C."/>
            <person name="Begg G.S."/>
            <person name="Quilliam R.S."/>
            <person name="Squire G.R."/>
            <person name="Poole P.S."/>
            <person name="Young P.W."/>
            <person name="Iannetta P.M."/>
            <person name="James E.K."/>
        </authorList>
    </citation>
    <scope>NUCLEOTIDE SEQUENCE [LARGE SCALE GENOMIC DNA]</scope>
    <source>
        <strain evidence="7 8">JHI1118</strain>
    </source>
</reference>
<dbReference type="PANTHER" id="PTHR35936">
    <property type="entry name" value="MEMBRANE-BOUND LYTIC MUREIN TRANSGLYCOSYLASE F"/>
    <property type="match status" value="1"/>
</dbReference>
<dbReference type="InterPro" id="IPR001638">
    <property type="entry name" value="Solute-binding_3/MltF_N"/>
</dbReference>
<dbReference type="SMART" id="SM00062">
    <property type="entry name" value="PBPb"/>
    <property type="match status" value="1"/>
</dbReference>
<dbReference type="PROSITE" id="PS01039">
    <property type="entry name" value="SBP_BACTERIAL_3"/>
    <property type="match status" value="1"/>
</dbReference>
<protein>
    <submittedName>
        <fullName evidence="7">Transporter substrate-binding domain-containing protein</fullName>
    </submittedName>
</protein>
<organism evidence="7 8">
    <name type="scientific">Rhizobium lusitanum</name>
    <dbReference type="NCBI Taxonomy" id="293958"/>
    <lineage>
        <taxon>Bacteria</taxon>
        <taxon>Pseudomonadati</taxon>
        <taxon>Pseudomonadota</taxon>
        <taxon>Alphaproteobacteria</taxon>
        <taxon>Hyphomicrobiales</taxon>
        <taxon>Rhizobiaceae</taxon>
        <taxon>Rhizobium/Agrobacterium group</taxon>
        <taxon>Rhizobium</taxon>
    </lineage>
</organism>
<dbReference type="Gene3D" id="3.40.190.10">
    <property type="entry name" value="Periplasmic binding protein-like II"/>
    <property type="match status" value="2"/>
</dbReference>
<comment type="caution">
    <text evidence="7">The sequence shown here is derived from an EMBL/GenBank/DDBJ whole genome shotgun (WGS) entry which is preliminary data.</text>
</comment>
<sequence length="308" mass="32343">MKLHRHAFLAVAFVAGTSAFGSAFSAAAADATDQTVVGKTIAKDEAIAALVPAKFKGALRFVTSAPYPPFEYYDETNKLVGIDIDVAHAIAAKMGVAITFDNTQFDGIIPGIQARKYEVIASSMGDTVEREKVLNFIDYTTLGNVVLARAHDQSINDLTDLCGKIVTRQSGDVFATFIDKVQPQCSNAGKAKITIKTLPDSNAALLAIKSGSADAQIVNMSAAESLVAAKENAGLFRIVKSANRAYGWSPQNGGFGVLKSETGLTAAIEAAMKAIKADGTLAAIAEYYGQPSVIIDKVGVNTPTDGEM</sequence>
<evidence type="ECO:0000313" key="7">
    <source>
        <dbReference type="EMBL" id="NEI72076.1"/>
    </source>
</evidence>
<name>A0A6L9UCZ1_9HYPH</name>
<evidence type="ECO:0000256" key="3">
    <source>
        <dbReference type="ARBA" id="ARBA00022729"/>
    </source>
</evidence>
<keyword evidence="3 5" id="KW-0732">Signal</keyword>
<comment type="subcellular location">
    <subcellularLocation>
        <location evidence="1">Periplasm</location>
    </subcellularLocation>
</comment>
<evidence type="ECO:0000256" key="2">
    <source>
        <dbReference type="ARBA" id="ARBA00010333"/>
    </source>
</evidence>
<dbReference type="SUPFAM" id="SSF53850">
    <property type="entry name" value="Periplasmic binding protein-like II"/>
    <property type="match status" value="1"/>
</dbReference>
<gene>
    <name evidence="7" type="ORF">GR212_21050</name>
</gene>
<dbReference type="EMBL" id="WUEY01000010">
    <property type="protein sequence ID" value="NEI72076.1"/>
    <property type="molecule type" value="Genomic_DNA"/>
</dbReference>
<feature type="domain" description="Solute-binding protein family 3/N-terminal" evidence="6">
    <location>
        <begin position="58"/>
        <end position="291"/>
    </location>
</feature>
<dbReference type="GO" id="GO:0042597">
    <property type="term" value="C:periplasmic space"/>
    <property type="evidence" value="ECO:0007669"/>
    <property type="project" value="UniProtKB-SubCell"/>
</dbReference>
<evidence type="ECO:0000256" key="5">
    <source>
        <dbReference type="SAM" id="SignalP"/>
    </source>
</evidence>
<dbReference type="Proteomes" id="UP000483035">
    <property type="component" value="Unassembled WGS sequence"/>
</dbReference>
<proteinExistence type="inferred from homology"/>
<dbReference type="Pfam" id="PF00497">
    <property type="entry name" value="SBP_bac_3"/>
    <property type="match status" value="1"/>
</dbReference>
<feature type="chain" id="PRO_5026670957" evidence="5">
    <location>
        <begin position="29"/>
        <end position="308"/>
    </location>
</feature>
<feature type="signal peptide" evidence="5">
    <location>
        <begin position="1"/>
        <end position="28"/>
    </location>
</feature>
<evidence type="ECO:0000313" key="8">
    <source>
        <dbReference type="Proteomes" id="UP000483035"/>
    </source>
</evidence>
<evidence type="ECO:0000256" key="4">
    <source>
        <dbReference type="RuleBase" id="RU003744"/>
    </source>
</evidence>
<accession>A0A6L9UCZ1</accession>
<dbReference type="InterPro" id="IPR018313">
    <property type="entry name" value="SBP_3_CS"/>
</dbReference>
<evidence type="ECO:0000256" key="1">
    <source>
        <dbReference type="ARBA" id="ARBA00004418"/>
    </source>
</evidence>
<dbReference type="AlphaFoldDB" id="A0A6L9UCZ1"/>